<evidence type="ECO:0000313" key="3">
    <source>
        <dbReference type="Proteomes" id="UP000053105"/>
    </source>
</evidence>
<protein>
    <submittedName>
        <fullName evidence="2">Uncharacterized protein</fullName>
    </submittedName>
</protein>
<gene>
    <name evidence="2" type="ORF">WN51_01613</name>
</gene>
<proteinExistence type="predicted"/>
<accession>A0A0M8ZUC9</accession>
<name>A0A0M8ZUC9_9HYME</name>
<feature type="compositionally biased region" description="Polar residues" evidence="1">
    <location>
        <begin position="163"/>
        <end position="175"/>
    </location>
</feature>
<feature type="region of interest" description="Disordered" evidence="1">
    <location>
        <begin position="147"/>
        <end position="175"/>
    </location>
</feature>
<feature type="compositionally biased region" description="Basic and acidic residues" evidence="1">
    <location>
        <begin position="27"/>
        <end position="58"/>
    </location>
</feature>
<evidence type="ECO:0000313" key="2">
    <source>
        <dbReference type="EMBL" id="KOX71340.1"/>
    </source>
</evidence>
<sequence>MISKTPKEDSEITSRVTVSGGTPPARRSVERGNEDVSRNLPVRRADERGERSGGDERWLKTARGEIKYKGQQEQNEPEGWRFSRQQIFEVSNRVLGGSRCARLTLTRYCVEVSQPGVMVLALGIAVPPSLLALAGASPDIENGLETRYQKSQLYKTDRPTKEPSVTSHPLRQSQP</sequence>
<dbReference type="AlphaFoldDB" id="A0A0M8ZUC9"/>
<dbReference type="EMBL" id="KQ435840">
    <property type="protein sequence ID" value="KOX71340.1"/>
    <property type="molecule type" value="Genomic_DNA"/>
</dbReference>
<reference evidence="2 3" key="1">
    <citation type="submission" date="2015-07" db="EMBL/GenBank/DDBJ databases">
        <title>The genome of Melipona quadrifasciata.</title>
        <authorList>
            <person name="Pan H."/>
            <person name="Kapheim K."/>
        </authorList>
    </citation>
    <scope>NUCLEOTIDE SEQUENCE [LARGE SCALE GENOMIC DNA]</scope>
    <source>
        <strain evidence="2">0111107301</strain>
        <tissue evidence="2">Whole body</tissue>
    </source>
</reference>
<evidence type="ECO:0000256" key="1">
    <source>
        <dbReference type="SAM" id="MobiDB-lite"/>
    </source>
</evidence>
<feature type="compositionally biased region" description="Basic and acidic residues" evidence="1">
    <location>
        <begin position="1"/>
        <end position="12"/>
    </location>
</feature>
<dbReference type="Proteomes" id="UP000053105">
    <property type="component" value="Unassembled WGS sequence"/>
</dbReference>
<organism evidence="2 3">
    <name type="scientific">Melipona quadrifasciata</name>
    <dbReference type="NCBI Taxonomy" id="166423"/>
    <lineage>
        <taxon>Eukaryota</taxon>
        <taxon>Metazoa</taxon>
        <taxon>Ecdysozoa</taxon>
        <taxon>Arthropoda</taxon>
        <taxon>Hexapoda</taxon>
        <taxon>Insecta</taxon>
        <taxon>Pterygota</taxon>
        <taxon>Neoptera</taxon>
        <taxon>Endopterygota</taxon>
        <taxon>Hymenoptera</taxon>
        <taxon>Apocrita</taxon>
        <taxon>Aculeata</taxon>
        <taxon>Apoidea</taxon>
        <taxon>Anthophila</taxon>
        <taxon>Apidae</taxon>
        <taxon>Melipona</taxon>
    </lineage>
</organism>
<keyword evidence="3" id="KW-1185">Reference proteome</keyword>
<feature type="region of interest" description="Disordered" evidence="1">
    <location>
        <begin position="1"/>
        <end position="58"/>
    </location>
</feature>